<reference evidence="1 2" key="1">
    <citation type="submission" date="2024-02" db="EMBL/GenBank/DDBJ databases">
        <title>Lysinimicrobium sediminis NBRC 112286.</title>
        <authorList>
            <person name="Ichikawa N."/>
            <person name="Katano-Makiyama Y."/>
            <person name="Hidaka K."/>
        </authorList>
    </citation>
    <scope>NUCLEOTIDE SEQUENCE [LARGE SCALE GENOMIC DNA]</scope>
    <source>
        <strain evidence="1 2">NBRC 112286</strain>
    </source>
</reference>
<evidence type="ECO:0000313" key="1">
    <source>
        <dbReference type="EMBL" id="GAA5517772.1"/>
    </source>
</evidence>
<gene>
    <name evidence="1" type="ORF">Lsed01_00182</name>
</gene>
<comment type="caution">
    <text evidence="1">The sequence shown here is derived from an EMBL/GenBank/DDBJ whole genome shotgun (WGS) entry which is preliminary data.</text>
</comment>
<evidence type="ECO:0000313" key="2">
    <source>
        <dbReference type="Proteomes" id="UP001426770"/>
    </source>
</evidence>
<dbReference type="EMBL" id="BAABRR010000001">
    <property type="protein sequence ID" value="GAA5517772.1"/>
    <property type="molecule type" value="Genomic_DNA"/>
</dbReference>
<name>A0ABP9WD55_9MICO</name>
<sequence length="84" mass="9180">MPRSNGTVDLSRVSEIMAPKLEKAINADGRDRSTLAQLSGMALKRFERVVADPGKASVPEVIDIMKALDLKYEDVFPTEAEMSA</sequence>
<evidence type="ECO:0008006" key="3">
    <source>
        <dbReference type="Google" id="ProtNLM"/>
    </source>
</evidence>
<keyword evidence="2" id="KW-1185">Reference proteome</keyword>
<dbReference type="Proteomes" id="UP001426770">
    <property type="component" value="Unassembled WGS sequence"/>
</dbReference>
<organism evidence="1 2">
    <name type="scientific">Demequina sediminis</name>
    <dbReference type="NCBI Taxonomy" id="1930058"/>
    <lineage>
        <taxon>Bacteria</taxon>
        <taxon>Bacillati</taxon>
        <taxon>Actinomycetota</taxon>
        <taxon>Actinomycetes</taxon>
        <taxon>Micrococcales</taxon>
        <taxon>Demequinaceae</taxon>
        <taxon>Demequina</taxon>
    </lineage>
</organism>
<protein>
    <recommendedName>
        <fullName evidence="3">XRE family transcriptional regulator</fullName>
    </recommendedName>
</protein>
<proteinExistence type="predicted"/>
<accession>A0ABP9WD55</accession>